<keyword evidence="7" id="KW-1185">Reference proteome</keyword>
<gene>
    <name evidence="6" type="ORF">RAG0_12566</name>
</gene>
<protein>
    <recommendedName>
        <fullName evidence="5">Ubiquitin-like protease family profile domain-containing protein</fullName>
    </recommendedName>
</protein>
<dbReference type="Gene3D" id="3.40.395.10">
    <property type="entry name" value="Adenoviral Proteinase, Chain A"/>
    <property type="match status" value="1"/>
</dbReference>
<sequence length="375" mass="42163">MTPLGILFDPSIWSFAKASQEELDKTAARFQADLQKRELLSVLDEQVSLLAEEGRPNLFRFLESLEVRSIASSKEISTLRAEYGLESCLDTALDHVVERVSHLLGKHLLNNENDAIIVNGTVEIPSSMFNRLKSREWLKCWDIAAALEMTDRPAFVYLGVSIPLHEKDENGEVTSISSPSGRWRKDIDSYMRGNTNDLERPLVFICPLNSNANHFLLLEINEQTRTIYHYDSIAAHGIIRRKTKSTLVRRVVEAEFNDLGFRYTEASCGLMVIHNAKQHMNGLSIGACDSEVDPDRVTQEVIGNCEMFLESDALPPQLLSKKRKKKLRGAQSNAPHAVRSSKKAQSLEIFGGPNGRNKPILEKFLDEAEKRGIGM</sequence>
<organism evidence="6 7">
    <name type="scientific">Rhynchosporium agropyri</name>
    <dbReference type="NCBI Taxonomy" id="914238"/>
    <lineage>
        <taxon>Eukaryota</taxon>
        <taxon>Fungi</taxon>
        <taxon>Dikarya</taxon>
        <taxon>Ascomycota</taxon>
        <taxon>Pezizomycotina</taxon>
        <taxon>Leotiomycetes</taxon>
        <taxon>Helotiales</taxon>
        <taxon>Ploettnerulaceae</taxon>
        <taxon>Rhynchosporium</taxon>
    </lineage>
</organism>
<accession>A0A1E1L8V5</accession>
<evidence type="ECO:0000256" key="2">
    <source>
        <dbReference type="ARBA" id="ARBA00022670"/>
    </source>
</evidence>
<dbReference type="PROSITE" id="PS50600">
    <property type="entry name" value="ULP_PROTEASE"/>
    <property type="match status" value="1"/>
</dbReference>
<dbReference type="OrthoDB" id="5084510at2759"/>
<dbReference type="GO" id="GO:0008234">
    <property type="term" value="F:cysteine-type peptidase activity"/>
    <property type="evidence" value="ECO:0007669"/>
    <property type="project" value="InterPro"/>
</dbReference>
<dbReference type="SUPFAM" id="SSF54001">
    <property type="entry name" value="Cysteine proteinases"/>
    <property type="match status" value="1"/>
</dbReference>
<evidence type="ECO:0000259" key="5">
    <source>
        <dbReference type="PROSITE" id="PS50600"/>
    </source>
</evidence>
<evidence type="ECO:0000256" key="1">
    <source>
        <dbReference type="ARBA" id="ARBA00005234"/>
    </source>
</evidence>
<dbReference type="GO" id="GO:0019783">
    <property type="term" value="F:ubiquitin-like protein peptidase activity"/>
    <property type="evidence" value="ECO:0007669"/>
    <property type="project" value="UniProtKB-ARBA"/>
</dbReference>
<reference evidence="7" key="1">
    <citation type="submission" date="2016-03" db="EMBL/GenBank/DDBJ databases">
        <authorList>
            <person name="Guldener U."/>
        </authorList>
    </citation>
    <scope>NUCLEOTIDE SEQUENCE [LARGE SCALE GENOMIC DNA]</scope>
    <source>
        <strain evidence="7">04CH-RAC-A.6.1</strain>
    </source>
</reference>
<dbReference type="GO" id="GO:0006508">
    <property type="term" value="P:proteolysis"/>
    <property type="evidence" value="ECO:0007669"/>
    <property type="project" value="UniProtKB-KW"/>
</dbReference>
<evidence type="ECO:0000256" key="4">
    <source>
        <dbReference type="SAM" id="MobiDB-lite"/>
    </source>
</evidence>
<dbReference type="Proteomes" id="UP000178912">
    <property type="component" value="Unassembled WGS sequence"/>
</dbReference>
<keyword evidence="3" id="KW-0378">Hydrolase</keyword>
<dbReference type="InterPro" id="IPR003653">
    <property type="entry name" value="Peptidase_C48_C"/>
</dbReference>
<dbReference type="AlphaFoldDB" id="A0A1E1L8V5"/>
<dbReference type="InterPro" id="IPR038765">
    <property type="entry name" value="Papain-like_cys_pep_sf"/>
</dbReference>
<dbReference type="Pfam" id="PF02902">
    <property type="entry name" value="Peptidase_C48"/>
    <property type="match status" value="1"/>
</dbReference>
<dbReference type="EMBL" id="FJUX01000091">
    <property type="protein sequence ID" value="CZT06990.1"/>
    <property type="molecule type" value="Genomic_DNA"/>
</dbReference>
<feature type="domain" description="Ubiquitin-like protease family profile" evidence="5">
    <location>
        <begin position="69"/>
        <end position="279"/>
    </location>
</feature>
<evidence type="ECO:0000313" key="6">
    <source>
        <dbReference type="EMBL" id="CZT06990.1"/>
    </source>
</evidence>
<proteinExistence type="inferred from homology"/>
<evidence type="ECO:0000313" key="7">
    <source>
        <dbReference type="Proteomes" id="UP000178912"/>
    </source>
</evidence>
<evidence type="ECO:0000256" key="3">
    <source>
        <dbReference type="ARBA" id="ARBA00022801"/>
    </source>
</evidence>
<feature type="region of interest" description="Disordered" evidence="4">
    <location>
        <begin position="327"/>
        <end position="352"/>
    </location>
</feature>
<comment type="similarity">
    <text evidence="1">Belongs to the peptidase C48 family.</text>
</comment>
<keyword evidence="2" id="KW-0645">Protease</keyword>
<name>A0A1E1L8V5_9HELO</name>